<evidence type="ECO:0000256" key="7">
    <source>
        <dbReference type="ARBA" id="ARBA00022833"/>
    </source>
</evidence>
<proteinExistence type="evidence at transcript level"/>
<dbReference type="GO" id="GO:0000993">
    <property type="term" value="F:RNA polymerase II complex binding"/>
    <property type="evidence" value="ECO:0007669"/>
    <property type="project" value="TreeGrafter"/>
</dbReference>
<evidence type="ECO:0000256" key="2">
    <source>
        <dbReference type="ARBA" id="ARBA00009240"/>
    </source>
</evidence>
<evidence type="ECO:0000256" key="10">
    <source>
        <dbReference type="SAM" id="Coils"/>
    </source>
</evidence>
<keyword evidence="3" id="KW-0158">Chromosome</keyword>
<dbReference type="InterPro" id="IPR018610">
    <property type="entry name" value="UVSSA"/>
</dbReference>
<dbReference type="GO" id="GO:0008270">
    <property type="term" value="F:zinc ion binding"/>
    <property type="evidence" value="ECO:0007669"/>
    <property type="project" value="UniProtKB-KW"/>
</dbReference>
<evidence type="ECO:0000256" key="11">
    <source>
        <dbReference type="SAM" id="MobiDB-lite"/>
    </source>
</evidence>
<evidence type="ECO:0000259" key="12">
    <source>
        <dbReference type="Pfam" id="PF09740"/>
    </source>
</evidence>
<evidence type="ECO:0000256" key="8">
    <source>
        <dbReference type="ARBA" id="ARBA00023054"/>
    </source>
</evidence>
<comment type="similarity">
    <text evidence="2">Belongs to the UVSSA family.</text>
</comment>
<keyword evidence="5" id="KW-0227">DNA damage</keyword>
<dbReference type="InterPro" id="IPR049408">
    <property type="entry name" value="UVSSA_N_a-solenoid_rpt"/>
</dbReference>
<evidence type="ECO:0000256" key="9">
    <source>
        <dbReference type="ARBA" id="ARBA00023204"/>
    </source>
</evidence>
<feature type="coiled-coil region" evidence="10">
    <location>
        <begin position="116"/>
        <end position="153"/>
    </location>
</feature>
<feature type="domain" description="UV-stimulated scaffold protein A C-terminal" evidence="12">
    <location>
        <begin position="367"/>
        <end position="474"/>
    </location>
</feature>
<dbReference type="PANTHER" id="PTHR28670:SF1">
    <property type="entry name" value="UV-STIMULATED SCAFFOLD PROTEIN A"/>
    <property type="match status" value="1"/>
</dbReference>
<evidence type="ECO:0000256" key="6">
    <source>
        <dbReference type="ARBA" id="ARBA00022771"/>
    </source>
</evidence>
<dbReference type="EMBL" id="GBBI01004147">
    <property type="protein sequence ID" value="JAC14565.1"/>
    <property type="molecule type" value="mRNA"/>
</dbReference>
<keyword evidence="6" id="KW-0863">Zinc-finger</keyword>
<evidence type="ECO:0000256" key="3">
    <source>
        <dbReference type="ARBA" id="ARBA00022454"/>
    </source>
</evidence>
<evidence type="ECO:0000256" key="5">
    <source>
        <dbReference type="ARBA" id="ARBA00022763"/>
    </source>
</evidence>
<evidence type="ECO:0000256" key="1">
    <source>
        <dbReference type="ARBA" id="ARBA00004286"/>
    </source>
</evidence>
<reference evidence="13" key="1">
    <citation type="journal article" date="2014" name="PLoS Negl. Trop. Dis.">
        <title>An updated insight into the Sialotranscriptome of Triatoma infestans: developmental stage and geographic variations.</title>
        <authorList>
            <person name="Schwarz A."/>
            <person name="Medrano-Mercado N."/>
            <person name="Schaub G.A."/>
            <person name="Struchiner C.J."/>
            <person name="Bargues M.D."/>
            <person name="Levy M.Z."/>
            <person name="Ribeiro J.M."/>
        </authorList>
    </citation>
    <scope>NUCLEOTIDE SEQUENCE</scope>
    <source>
        <strain evidence="13">Chile</strain>
        <tissue evidence="13">Salivary glands</tissue>
    </source>
</reference>
<keyword evidence="4" id="KW-0479">Metal-binding</keyword>
<dbReference type="Pfam" id="PF20867">
    <property type="entry name" value="UVSSA_N"/>
    <property type="match status" value="1"/>
</dbReference>
<protein>
    <recommendedName>
        <fullName evidence="12">UV-stimulated scaffold protein A C-terminal domain-containing protein</fullName>
    </recommendedName>
</protein>
<dbReference type="Pfam" id="PF09740">
    <property type="entry name" value="DUF2043"/>
    <property type="match status" value="1"/>
</dbReference>
<sequence length="580" mass="66346">VEVIYKELIKLLEKKHAEVRFSVVQLCHELLINNDKFRTLFLDNIRIFLKYTFEEALPPPKPVAKKLLKLAITCIHEWYSKFGKRIYKLNAAYTYLKNAKNVDFEVKDIVDPKKRMEEKEKENKAMLLNKEHLKKVTSEMEELKSEIEATITSLESCFTLLLPTPEEFNIDAPQNTNLIPSDDFEMRLFGVIDPRHTVKIEFDKNKKIEIKESEENSDLLTATKEAFTLINNRFLPKTKAWIELLCKVNDKSASGIAIMNQALAQENKLNHLITKYNMLKVIPLEDHAEDISSDSDLEEVILPKPDKSSLQCEEIGFLTESLALSKNKTEMCNNKQNSNSVHSNIKKKKAGASVEMSERKKELLKIAPKLPFDIDLYHWEDEKLPTPTMLPVNCEGSRFWSAGTSEDITEIPVPGGSSALRTRVIEFSGEFVPVRKACRVPLPSGKLCPRKDRIKCPFHGLIVDRDDKGNIVNEEDKRKIASQSTKPVIPEWQDPKLLAELKATTGIDLKMPEKGKRKKKVKHPGLTDLNAAKKTSKARLSKKIFNKASVKRIAAAMNNLEHKRHRDKFGDQFNYVHDTC</sequence>
<dbReference type="GO" id="GO:0006283">
    <property type="term" value="P:transcription-coupled nucleotide-excision repair"/>
    <property type="evidence" value="ECO:0007669"/>
    <property type="project" value="TreeGrafter"/>
</dbReference>
<dbReference type="AlphaFoldDB" id="A0A023EZB4"/>
<feature type="region of interest" description="Disordered" evidence="11">
    <location>
        <begin position="333"/>
        <end position="352"/>
    </location>
</feature>
<feature type="compositionally biased region" description="Polar residues" evidence="11">
    <location>
        <begin position="333"/>
        <end position="343"/>
    </location>
</feature>
<organism evidence="13">
    <name type="scientific">Triatoma infestans</name>
    <name type="common">Assassin bug</name>
    <dbReference type="NCBI Taxonomy" id="30076"/>
    <lineage>
        <taxon>Eukaryota</taxon>
        <taxon>Metazoa</taxon>
        <taxon>Ecdysozoa</taxon>
        <taxon>Arthropoda</taxon>
        <taxon>Hexapoda</taxon>
        <taxon>Insecta</taxon>
        <taxon>Pterygota</taxon>
        <taxon>Neoptera</taxon>
        <taxon>Paraneoptera</taxon>
        <taxon>Hemiptera</taxon>
        <taxon>Heteroptera</taxon>
        <taxon>Panheteroptera</taxon>
        <taxon>Cimicomorpha</taxon>
        <taxon>Reduviidae</taxon>
        <taxon>Triatominae</taxon>
        <taxon>Triatoma</taxon>
    </lineage>
</organism>
<accession>A0A023EZB4</accession>
<feature type="non-terminal residue" evidence="13">
    <location>
        <position position="1"/>
    </location>
</feature>
<name>A0A023EZB4_TRIIF</name>
<dbReference type="InterPro" id="IPR049431">
    <property type="entry name" value="UVSSA_C"/>
</dbReference>
<dbReference type="PANTHER" id="PTHR28670">
    <property type="entry name" value="UV-STIMULATED SCAFFOLD PROTEIN A"/>
    <property type="match status" value="1"/>
</dbReference>
<dbReference type="GO" id="GO:0009411">
    <property type="term" value="P:response to UV"/>
    <property type="evidence" value="ECO:0007669"/>
    <property type="project" value="InterPro"/>
</dbReference>
<comment type="subcellular location">
    <subcellularLocation>
        <location evidence="1">Chromosome</location>
    </subcellularLocation>
</comment>
<evidence type="ECO:0000313" key="13">
    <source>
        <dbReference type="EMBL" id="JAC14565.1"/>
    </source>
</evidence>
<keyword evidence="8 10" id="KW-0175">Coiled coil</keyword>
<dbReference type="GO" id="GO:0005694">
    <property type="term" value="C:chromosome"/>
    <property type="evidence" value="ECO:0007669"/>
    <property type="project" value="UniProtKB-SubCell"/>
</dbReference>
<keyword evidence="9" id="KW-0234">DNA repair</keyword>
<keyword evidence="7" id="KW-0862">Zinc</keyword>
<evidence type="ECO:0000256" key="4">
    <source>
        <dbReference type="ARBA" id="ARBA00022723"/>
    </source>
</evidence>